<keyword evidence="3" id="KW-1185">Reference proteome</keyword>
<evidence type="ECO:0000259" key="1">
    <source>
        <dbReference type="Pfam" id="PF19419"/>
    </source>
</evidence>
<reference evidence="2 3" key="1">
    <citation type="submission" date="2021-07" db="EMBL/GenBank/DDBJ databases">
        <title>Isolation and characterization of bacteria from a gold mining with a capacity of golden bioaccumulation.</title>
        <authorList>
            <person name="Yang X.J."/>
        </authorList>
    </citation>
    <scope>NUCLEOTIDE SEQUENCE [LARGE SCALE GENOMIC DNA]</scope>
    <source>
        <strain evidence="2 3">Au29</strain>
        <plasmid evidence="2 3">unnamed1</plasmid>
    </source>
</reference>
<keyword evidence="2" id="KW-0614">Plasmid</keyword>
<accession>A0ABX8TNC9</accession>
<gene>
    <name evidence="2" type="ORF">KWG56_18440</name>
</gene>
<protein>
    <recommendedName>
        <fullName evidence="1">DUF5983 domain-containing protein</fullName>
    </recommendedName>
</protein>
<sequence>MSSIAEATSKLLNVSTAHISQATCDAAMAKQIPWATTIPAVHGFFVYCHEEREEGGFDDLWRVLQLAVKHGFHYVLFDSDADGLDPVESGLPYNEW</sequence>
<evidence type="ECO:0000313" key="3">
    <source>
        <dbReference type="Proteomes" id="UP000824334"/>
    </source>
</evidence>
<proteinExistence type="predicted"/>
<dbReference type="Pfam" id="PF19419">
    <property type="entry name" value="DUF5983"/>
    <property type="match status" value="1"/>
</dbReference>
<evidence type="ECO:0000313" key="2">
    <source>
        <dbReference type="EMBL" id="QYC12423.1"/>
    </source>
</evidence>
<dbReference type="Proteomes" id="UP000824334">
    <property type="component" value="Plasmid unnamed1"/>
</dbReference>
<dbReference type="EMBL" id="CP080035">
    <property type="protein sequence ID" value="QYC12423.1"/>
    <property type="molecule type" value="Genomic_DNA"/>
</dbReference>
<geneLocation type="plasmid" evidence="2 3">
    <name>unnamed1</name>
</geneLocation>
<dbReference type="RefSeq" id="WP_201101161.1">
    <property type="nucleotide sequence ID" value="NZ_BAAAEE010000011.1"/>
</dbReference>
<organism evidence="2 3">
    <name type="scientific">Brevundimonas nasdae</name>
    <dbReference type="NCBI Taxonomy" id="172043"/>
    <lineage>
        <taxon>Bacteria</taxon>
        <taxon>Pseudomonadati</taxon>
        <taxon>Pseudomonadota</taxon>
        <taxon>Alphaproteobacteria</taxon>
        <taxon>Caulobacterales</taxon>
        <taxon>Caulobacteraceae</taxon>
        <taxon>Brevundimonas</taxon>
    </lineage>
</organism>
<feature type="domain" description="DUF5983" evidence="1">
    <location>
        <begin position="12"/>
        <end position="85"/>
    </location>
</feature>
<name>A0ABX8TNC9_9CAUL</name>
<dbReference type="InterPro" id="IPR046025">
    <property type="entry name" value="DUF5983"/>
</dbReference>
<dbReference type="GeneID" id="94377278"/>